<dbReference type="EMBL" id="FCNP01000033">
    <property type="protein sequence ID" value="CVI59825.1"/>
    <property type="molecule type" value="Genomic_DNA"/>
</dbReference>
<dbReference type="InterPro" id="IPR025105">
    <property type="entry name" value="DUF4010"/>
</dbReference>
<keyword evidence="1" id="KW-0472">Membrane</keyword>
<accession>A0A1S7TYZ3</accession>
<reference evidence="4" key="1">
    <citation type="submission" date="2016-01" db="EMBL/GenBank/DDBJ databases">
        <authorList>
            <person name="Regsiter A."/>
            <person name="william w."/>
        </authorList>
    </citation>
    <scope>NUCLEOTIDE SEQUENCE</scope>
    <source>
        <strain evidence="4">NCPPB 1641</strain>
    </source>
</reference>
<feature type="domain" description="DUF4010" evidence="3">
    <location>
        <begin position="189"/>
        <end position="392"/>
    </location>
</feature>
<evidence type="ECO:0000313" key="4">
    <source>
        <dbReference type="EMBL" id="CVI59825.1"/>
    </source>
</evidence>
<feature type="transmembrane region" description="Helical" evidence="1">
    <location>
        <begin position="269"/>
        <end position="289"/>
    </location>
</feature>
<evidence type="ECO:0000313" key="5">
    <source>
        <dbReference type="Proteomes" id="UP000192140"/>
    </source>
</evidence>
<feature type="transmembrane region" description="Helical" evidence="1">
    <location>
        <begin position="12"/>
        <end position="28"/>
    </location>
</feature>
<feature type="transmembrane region" description="Helical" evidence="1">
    <location>
        <begin position="65"/>
        <end position="82"/>
    </location>
</feature>
<sequence>MGADMELLIPRLGLALAIGLLVGLERGWRERDAPAGSRTAGIRTYGIAGLLGGVFGVLAAEQNSAFAFAAGFLGFAFSFSWFKLREARHDNDFSVTGVVAALCVFALGGLAVTAQYQAAAAGGAALAALLAGREVLHRLLKRLTWIELRSALVLAVMTAVGLSILPNRTIDPWGGFNPWEIWLFTVISATISYCGYIAVRLLGSTRGLLVTGLAGALVSSTAVTASFGQKAKSGENVWPLAGVAALAAAVSLLRVLVIVLALSLTTFSLIAPAVLAAALVLGLSGAGLIRLQDMQPGQEIDAKNPFELAPLAIFAALFAATRTLNAVLLVWIGAGGFIALTALSAIFDADVAVLSALRTSAQNLSPDIVASAILAALAANAVGRVFVAAVSGTLVYCGLLTAASVAAAGVGSIIYLVIA</sequence>
<organism evidence="4 5">
    <name type="scientific">Agrobacterium deltaense NCPPB 1641</name>
    <dbReference type="NCBI Taxonomy" id="1183425"/>
    <lineage>
        <taxon>Bacteria</taxon>
        <taxon>Pseudomonadati</taxon>
        <taxon>Pseudomonadota</taxon>
        <taxon>Alphaproteobacteria</taxon>
        <taxon>Hyphomicrobiales</taxon>
        <taxon>Rhizobiaceae</taxon>
        <taxon>Rhizobium/Agrobacterium group</taxon>
        <taxon>Agrobacterium</taxon>
    </lineage>
</organism>
<dbReference type="Proteomes" id="UP000192140">
    <property type="component" value="Unassembled WGS sequence"/>
</dbReference>
<protein>
    <submittedName>
        <fullName evidence="4">Membrane protein</fullName>
    </submittedName>
</protein>
<proteinExistence type="predicted"/>
<dbReference type="PANTHER" id="PTHR39084:SF1">
    <property type="entry name" value="DUF4010 DOMAIN-CONTAINING PROTEIN"/>
    <property type="match status" value="1"/>
</dbReference>
<dbReference type="Pfam" id="PF13194">
    <property type="entry name" value="DUF4010"/>
    <property type="match status" value="1"/>
</dbReference>
<feature type="transmembrane region" description="Helical" evidence="1">
    <location>
        <begin position="240"/>
        <end position="262"/>
    </location>
</feature>
<comment type="caution">
    <text evidence="4">The sequence shown here is derived from an EMBL/GenBank/DDBJ whole genome shotgun (WGS) entry which is preliminary data.</text>
</comment>
<keyword evidence="1" id="KW-0812">Transmembrane</keyword>
<evidence type="ECO:0000256" key="1">
    <source>
        <dbReference type="SAM" id="Phobius"/>
    </source>
</evidence>
<keyword evidence="5" id="KW-1185">Reference proteome</keyword>
<dbReference type="InterPro" id="IPR049177">
    <property type="entry name" value="MgtC_SapB_SrpB_YhiD_N"/>
</dbReference>
<feature type="transmembrane region" description="Helical" evidence="1">
    <location>
        <begin position="394"/>
        <end position="418"/>
    </location>
</feature>
<dbReference type="AlphaFoldDB" id="A0A1S7TYZ3"/>
<feature type="transmembrane region" description="Helical" evidence="1">
    <location>
        <begin position="309"/>
        <end position="330"/>
    </location>
</feature>
<feature type="domain" description="MgtC/SapB/SrpB/YhiD N-terminal" evidence="2">
    <location>
        <begin position="12"/>
        <end position="138"/>
    </location>
</feature>
<feature type="transmembrane region" description="Helical" evidence="1">
    <location>
        <begin position="40"/>
        <end position="59"/>
    </location>
</feature>
<evidence type="ECO:0000259" key="2">
    <source>
        <dbReference type="Pfam" id="PF02308"/>
    </source>
</evidence>
<gene>
    <name evidence="4" type="ORF">AGR7A_Lc120695</name>
</gene>
<feature type="transmembrane region" description="Helical" evidence="1">
    <location>
        <begin position="94"/>
        <end position="112"/>
    </location>
</feature>
<keyword evidence="1" id="KW-1133">Transmembrane helix</keyword>
<feature type="transmembrane region" description="Helical" evidence="1">
    <location>
        <begin position="181"/>
        <end position="199"/>
    </location>
</feature>
<feature type="transmembrane region" description="Helical" evidence="1">
    <location>
        <begin position="208"/>
        <end position="228"/>
    </location>
</feature>
<name>A0A1S7TYZ3_9HYPH</name>
<dbReference type="PANTHER" id="PTHR39084">
    <property type="entry name" value="MEMBRANE PROTEIN-RELATED"/>
    <property type="match status" value="1"/>
</dbReference>
<evidence type="ECO:0000259" key="3">
    <source>
        <dbReference type="Pfam" id="PF13194"/>
    </source>
</evidence>
<dbReference type="Pfam" id="PF02308">
    <property type="entry name" value="MgtC"/>
    <property type="match status" value="1"/>
</dbReference>
<feature type="transmembrane region" description="Helical" evidence="1">
    <location>
        <begin position="148"/>
        <end position="166"/>
    </location>
</feature>
<feature type="transmembrane region" description="Helical" evidence="1">
    <location>
        <begin position="368"/>
        <end position="387"/>
    </location>
</feature>
<feature type="transmembrane region" description="Helical" evidence="1">
    <location>
        <begin position="337"/>
        <end position="356"/>
    </location>
</feature>